<dbReference type="Pfam" id="PF03188">
    <property type="entry name" value="Cytochrom_B561"/>
    <property type="match status" value="1"/>
</dbReference>
<dbReference type="EnsemblPlants" id="Pp3c16_7180V3.1">
    <property type="protein sequence ID" value="Pp3c16_7180V3.1"/>
    <property type="gene ID" value="Pp3c16_7180"/>
</dbReference>
<dbReference type="Gene3D" id="1.20.120.1770">
    <property type="match status" value="1"/>
</dbReference>
<evidence type="ECO:0000256" key="10">
    <source>
        <dbReference type="ARBA" id="ARBA00023136"/>
    </source>
</evidence>
<feature type="domain" description="Cytochrome b561" evidence="12">
    <location>
        <begin position="15"/>
        <end position="217"/>
    </location>
</feature>
<dbReference type="GO" id="GO:0046872">
    <property type="term" value="F:metal ion binding"/>
    <property type="evidence" value="ECO:0007669"/>
    <property type="project" value="UniProtKB-KW"/>
</dbReference>
<dbReference type="eggNOG" id="KOG1619">
    <property type="taxonomic scope" value="Eukaryota"/>
</dbReference>
<sequence length="231" mass="25466">MATYSGLTHKQTAPLVHILGIVSIVLVIIWTYHYRGGYGLSGGPVFNVHPLLMIAGFIFLSSQAIISYKTVSGDRTYQKAVHMTLQGVALLLGIVGILAAYKFHSDLKIQNFYSLHSWFGIITILLYLLQWILGFVSFWTQSLSSSTRAELLPWHIFLGLGAFVTALATAELGLLEKLTFLQKGAPFVGLWAREAMLVNSIGISVLLFGMVVVLTAVMPNPRRHEGYSPLE</sequence>
<dbReference type="InterPro" id="IPR043205">
    <property type="entry name" value="CYB561/CYBRD1-like"/>
</dbReference>
<keyword evidence="6" id="KW-0479">Metal-binding</keyword>
<dbReference type="PANTHER" id="PTHR10106">
    <property type="entry name" value="CYTOCHROME B561-RELATED"/>
    <property type="match status" value="1"/>
</dbReference>
<dbReference type="AlphaFoldDB" id="A9TAL6"/>
<dbReference type="RefSeq" id="XP_024397940.1">
    <property type="nucleotide sequence ID" value="XM_024542172.2"/>
</dbReference>
<reference evidence="14" key="3">
    <citation type="submission" date="2020-12" db="UniProtKB">
        <authorList>
            <consortium name="EnsemblPlants"/>
        </authorList>
    </citation>
    <scope>IDENTIFICATION</scope>
</reference>
<evidence type="ECO:0000256" key="5">
    <source>
        <dbReference type="ARBA" id="ARBA00022692"/>
    </source>
</evidence>
<keyword evidence="3" id="KW-0813">Transport</keyword>
<evidence type="ECO:0000256" key="6">
    <source>
        <dbReference type="ARBA" id="ARBA00022723"/>
    </source>
</evidence>
<comment type="subcellular location">
    <subcellularLocation>
        <location evidence="2">Membrane</location>
        <topology evidence="2">Multi-pass membrane protein</topology>
    </subcellularLocation>
</comment>
<evidence type="ECO:0000256" key="7">
    <source>
        <dbReference type="ARBA" id="ARBA00022982"/>
    </source>
</evidence>
<evidence type="ECO:0000259" key="12">
    <source>
        <dbReference type="PROSITE" id="PS50939"/>
    </source>
</evidence>
<proteinExistence type="predicted"/>
<dbReference type="Proteomes" id="UP000006727">
    <property type="component" value="Chromosome 16"/>
</dbReference>
<feature type="transmembrane region" description="Helical" evidence="11">
    <location>
        <begin position="52"/>
        <end position="71"/>
    </location>
</feature>
<keyword evidence="8 11" id="KW-1133">Transmembrane helix</keyword>
<evidence type="ECO:0000256" key="4">
    <source>
        <dbReference type="ARBA" id="ARBA00022617"/>
    </source>
</evidence>
<feature type="transmembrane region" description="Helical" evidence="11">
    <location>
        <begin position="115"/>
        <end position="139"/>
    </location>
</feature>
<dbReference type="PANTHER" id="PTHR10106:SF0">
    <property type="entry name" value="LD36721P"/>
    <property type="match status" value="1"/>
</dbReference>
<evidence type="ECO:0000313" key="13">
    <source>
        <dbReference type="EMBL" id="PNR37488.1"/>
    </source>
</evidence>
<dbReference type="GO" id="GO:0016020">
    <property type="term" value="C:membrane"/>
    <property type="evidence" value="ECO:0007669"/>
    <property type="project" value="UniProtKB-SubCell"/>
</dbReference>
<dbReference type="EnsemblPlants" id="Pp3c16_7180V3.3">
    <property type="protein sequence ID" value="Pp3c16_7180V3.3"/>
    <property type="gene ID" value="Pp3c16_7180"/>
</dbReference>
<dbReference type="GeneID" id="112293093"/>
<feature type="transmembrane region" description="Helical" evidence="11">
    <location>
        <begin position="195"/>
        <end position="217"/>
    </location>
</feature>
<dbReference type="HOGENOM" id="CLU_069712_0_1_1"/>
<reference evidence="13 15" key="2">
    <citation type="journal article" date="2018" name="Plant J.">
        <title>The Physcomitrella patens chromosome-scale assembly reveals moss genome structure and evolution.</title>
        <authorList>
            <person name="Lang D."/>
            <person name="Ullrich K.K."/>
            <person name="Murat F."/>
            <person name="Fuchs J."/>
            <person name="Jenkins J."/>
            <person name="Haas F.B."/>
            <person name="Piednoel M."/>
            <person name="Gundlach H."/>
            <person name="Van Bel M."/>
            <person name="Meyberg R."/>
            <person name="Vives C."/>
            <person name="Morata J."/>
            <person name="Symeonidi A."/>
            <person name="Hiss M."/>
            <person name="Muchero W."/>
            <person name="Kamisugi Y."/>
            <person name="Saleh O."/>
            <person name="Blanc G."/>
            <person name="Decker E.L."/>
            <person name="van Gessel N."/>
            <person name="Grimwood J."/>
            <person name="Hayes R.D."/>
            <person name="Graham S.W."/>
            <person name="Gunter L.E."/>
            <person name="McDaniel S.F."/>
            <person name="Hoernstein S.N.W."/>
            <person name="Larsson A."/>
            <person name="Li F.W."/>
            <person name="Perroud P.F."/>
            <person name="Phillips J."/>
            <person name="Ranjan P."/>
            <person name="Rokshar D.S."/>
            <person name="Rothfels C.J."/>
            <person name="Schneider L."/>
            <person name="Shu S."/>
            <person name="Stevenson D.W."/>
            <person name="Thummler F."/>
            <person name="Tillich M."/>
            <person name="Villarreal Aguilar J.C."/>
            <person name="Widiez T."/>
            <person name="Wong G.K."/>
            <person name="Wymore A."/>
            <person name="Zhang Y."/>
            <person name="Zimmer A.D."/>
            <person name="Quatrano R.S."/>
            <person name="Mayer K.F.X."/>
            <person name="Goodstein D."/>
            <person name="Casacuberta J.M."/>
            <person name="Vandepoele K."/>
            <person name="Reski R."/>
            <person name="Cuming A.C."/>
            <person name="Tuskan G.A."/>
            <person name="Maumus F."/>
            <person name="Salse J."/>
            <person name="Schmutz J."/>
            <person name="Rensing S.A."/>
        </authorList>
    </citation>
    <scope>NUCLEOTIDE SEQUENCE [LARGE SCALE GENOMIC DNA]</scope>
    <source>
        <strain evidence="14 15">cv. Gransden 2004</strain>
    </source>
</reference>
<organism evidence="13">
    <name type="scientific">Physcomitrium patens</name>
    <name type="common">Spreading-leaved earth moss</name>
    <name type="synonym">Physcomitrella patens</name>
    <dbReference type="NCBI Taxonomy" id="3218"/>
    <lineage>
        <taxon>Eukaryota</taxon>
        <taxon>Viridiplantae</taxon>
        <taxon>Streptophyta</taxon>
        <taxon>Embryophyta</taxon>
        <taxon>Bryophyta</taxon>
        <taxon>Bryophytina</taxon>
        <taxon>Bryopsida</taxon>
        <taxon>Funariidae</taxon>
        <taxon>Funariales</taxon>
        <taxon>Funariaceae</taxon>
        <taxon>Physcomitrium</taxon>
    </lineage>
</organism>
<protein>
    <recommendedName>
        <fullName evidence="12">Cytochrome b561 domain-containing protein</fullName>
    </recommendedName>
</protein>
<dbReference type="OMA" id="GYIANLY"/>
<keyword evidence="4" id="KW-0349">Heme</keyword>
<gene>
    <name evidence="14" type="primary">LOC112293093</name>
    <name evidence="13" type="ORF">PHYPA_020597</name>
</gene>
<evidence type="ECO:0000313" key="14">
    <source>
        <dbReference type="EnsemblPlants" id="Pp3c16_7180V3.1"/>
    </source>
</evidence>
<keyword evidence="15" id="KW-1185">Reference proteome</keyword>
<dbReference type="EMBL" id="ABEU02000016">
    <property type="protein sequence ID" value="PNR37488.1"/>
    <property type="molecule type" value="Genomic_DNA"/>
</dbReference>
<dbReference type="OrthoDB" id="907479at2759"/>
<dbReference type="Gramene" id="Pp3c16_7180V3.1">
    <property type="protein sequence ID" value="Pp3c16_7180V3.1"/>
    <property type="gene ID" value="Pp3c16_7180"/>
</dbReference>
<dbReference type="PROSITE" id="PS50939">
    <property type="entry name" value="CYTOCHROME_B561"/>
    <property type="match status" value="1"/>
</dbReference>
<evidence type="ECO:0000313" key="15">
    <source>
        <dbReference type="Proteomes" id="UP000006727"/>
    </source>
</evidence>
<dbReference type="Gramene" id="Pp3c16_7180V3.3">
    <property type="protein sequence ID" value="Pp3c16_7180V3.3"/>
    <property type="gene ID" value="Pp3c16_7180"/>
</dbReference>
<dbReference type="FunFam" id="1.20.120.1770:FF:000001">
    <property type="entry name" value="Cytochrome b reductase 1"/>
    <property type="match status" value="1"/>
</dbReference>
<name>A9TAL6_PHYPA</name>
<keyword evidence="5 11" id="KW-0812">Transmembrane</keyword>
<dbReference type="SMART" id="SM00665">
    <property type="entry name" value="B561"/>
    <property type="match status" value="1"/>
</dbReference>
<dbReference type="KEGG" id="ppp:112293093"/>
<dbReference type="InterPro" id="IPR006593">
    <property type="entry name" value="Cyt_b561/ferric_Rdtase_TM"/>
</dbReference>
<dbReference type="STRING" id="3218.A9TAL6"/>
<dbReference type="CDD" id="cd08766">
    <property type="entry name" value="Cyt_b561_ACYB-1_like"/>
    <property type="match status" value="1"/>
</dbReference>
<dbReference type="GO" id="GO:0016491">
    <property type="term" value="F:oxidoreductase activity"/>
    <property type="evidence" value="ECO:0000318"/>
    <property type="project" value="GO_Central"/>
</dbReference>
<dbReference type="Gramene" id="Pp3c16_7180V3.2">
    <property type="protein sequence ID" value="Pp3c16_7180V3.2"/>
    <property type="gene ID" value="Pp3c16_7180"/>
</dbReference>
<feature type="transmembrane region" description="Helical" evidence="11">
    <location>
        <begin position="83"/>
        <end position="103"/>
    </location>
</feature>
<keyword evidence="7" id="KW-0249">Electron transport</keyword>
<dbReference type="EnsemblPlants" id="Pp3c16_7180V3.2">
    <property type="protein sequence ID" value="Pp3c16_7180V3.2"/>
    <property type="gene ID" value="Pp3c16_7180"/>
</dbReference>
<evidence type="ECO:0000256" key="3">
    <source>
        <dbReference type="ARBA" id="ARBA00022448"/>
    </source>
</evidence>
<keyword evidence="9" id="KW-0408">Iron</keyword>
<keyword evidence="10 11" id="KW-0472">Membrane</keyword>
<evidence type="ECO:0000256" key="9">
    <source>
        <dbReference type="ARBA" id="ARBA00023004"/>
    </source>
</evidence>
<dbReference type="PaxDb" id="3218-PP1S194_18V6.3"/>
<comment type="cofactor">
    <cofactor evidence="1">
        <name>heme b</name>
        <dbReference type="ChEBI" id="CHEBI:60344"/>
    </cofactor>
</comment>
<evidence type="ECO:0000256" key="11">
    <source>
        <dbReference type="SAM" id="Phobius"/>
    </source>
</evidence>
<dbReference type="FunCoup" id="A9TAL6">
    <property type="interactions" value="1992"/>
</dbReference>
<feature type="transmembrane region" description="Helical" evidence="11">
    <location>
        <begin position="12"/>
        <end position="32"/>
    </location>
</feature>
<evidence type="ECO:0000256" key="1">
    <source>
        <dbReference type="ARBA" id="ARBA00001970"/>
    </source>
</evidence>
<reference evidence="13 15" key="1">
    <citation type="journal article" date="2008" name="Science">
        <title>The Physcomitrella genome reveals evolutionary insights into the conquest of land by plants.</title>
        <authorList>
            <person name="Rensing S."/>
            <person name="Lang D."/>
            <person name="Zimmer A."/>
            <person name="Terry A."/>
            <person name="Salamov A."/>
            <person name="Shapiro H."/>
            <person name="Nishiyama T."/>
            <person name="Perroud P.-F."/>
            <person name="Lindquist E."/>
            <person name="Kamisugi Y."/>
            <person name="Tanahashi T."/>
            <person name="Sakakibara K."/>
            <person name="Fujita T."/>
            <person name="Oishi K."/>
            <person name="Shin-I T."/>
            <person name="Kuroki Y."/>
            <person name="Toyoda A."/>
            <person name="Suzuki Y."/>
            <person name="Hashimoto A."/>
            <person name="Yamaguchi K."/>
            <person name="Sugano A."/>
            <person name="Kohara Y."/>
            <person name="Fujiyama A."/>
            <person name="Anterola A."/>
            <person name="Aoki S."/>
            <person name="Ashton N."/>
            <person name="Barbazuk W.B."/>
            <person name="Barker E."/>
            <person name="Bennetzen J."/>
            <person name="Bezanilla M."/>
            <person name="Blankenship R."/>
            <person name="Cho S.H."/>
            <person name="Dutcher S."/>
            <person name="Estelle M."/>
            <person name="Fawcett J.A."/>
            <person name="Gundlach H."/>
            <person name="Hanada K."/>
            <person name="Heyl A."/>
            <person name="Hicks K.A."/>
            <person name="Hugh J."/>
            <person name="Lohr M."/>
            <person name="Mayer K."/>
            <person name="Melkozernov A."/>
            <person name="Murata T."/>
            <person name="Nelson D."/>
            <person name="Pils B."/>
            <person name="Prigge M."/>
            <person name="Reiss B."/>
            <person name="Renner T."/>
            <person name="Rombauts S."/>
            <person name="Rushton P."/>
            <person name="Sanderfoot A."/>
            <person name="Schween G."/>
            <person name="Shiu S.-H."/>
            <person name="Stueber K."/>
            <person name="Theodoulou F.L."/>
            <person name="Tu H."/>
            <person name="Van de Peer Y."/>
            <person name="Verrier P.J."/>
            <person name="Waters E."/>
            <person name="Wood A."/>
            <person name="Yang L."/>
            <person name="Cove D."/>
            <person name="Cuming A."/>
            <person name="Hasebe M."/>
            <person name="Lucas S."/>
            <person name="Mishler D.B."/>
            <person name="Reski R."/>
            <person name="Grigoriev I."/>
            <person name="Quatrano R.S."/>
            <person name="Boore J.L."/>
        </authorList>
    </citation>
    <scope>NUCLEOTIDE SEQUENCE [LARGE SCALE GENOMIC DNA]</scope>
    <source>
        <strain evidence="14 15">cv. Gransden 2004</strain>
    </source>
</reference>
<evidence type="ECO:0000256" key="2">
    <source>
        <dbReference type="ARBA" id="ARBA00004141"/>
    </source>
</evidence>
<accession>A9TAL6</accession>
<feature type="transmembrane region" description="Helical" evidence="11">
    <location>
        <begin position="151"/>
        <end position="175"/>
    </location>
</feature>
<evidence type="ECO:0000256" key="8">
    <source>
        <dbReference type="ARBA" id="ARBA00022989"/>
    </source>
</evidence>